<comment type="caution">
    <text evidence="1">The sequence shown here is derived from an EMBL/GenBank/DDBJ whole genome shotgun (WGS) entry which is preliminary data.</text>
</comment>
<evidence type="ECO:0000313" key="1">
    <source>
        <dbReference type="EMBL" id="OXA45377.1"/>
    </source>
</evidence>
<gene>
    <name evidence="1" type="ORF">Fcan01_20174</name>
</gene>
<protein>
    <submittedName>
        <fullName evidence="1">PR domain zinc finger protein 16</fullName>
    </submittedName>
</protein>
<reference evidence="1 2" key="1">
    <citation type="submission" date="2015-12" db="EMBL/GenBank/DDBJ databases">
        <title>The genome of Folsomia candida.</title>
        <authorList>
            <person name="Faddeeva A."/>
            <person name="Derks M.F."/>
            <person name="Anvar Y."/>
            <person name="Smit S."/>
            <person name="Van Straalen N."/>
            <person name="Roelofs D."/>
        </authorList>
    </citation>
    <scope>NUCLEOTIDE SEQUENCE [LARGE SCALE GENOMIC DNA]</scope>
    <source>
        <strain evidence="1 2">VU population</strain>
        <tissue evidence="1">Whole body</tissue>
    </source>
</reference>
<dbReference type="OrthoDB" id="3561125at2759"/>
<dbReference type="AlphaFoldDB" id="A0A226DL31"/>
<sequence>MDFSWVHPGRNLEDPKCPETVESDTNCGHRHVTHDPDTKMECEICSKSPSTLSDHVKTFHTNGEEQSCDQASFSTTNLPNDLKAVHSTVEQSTFPDGKKSYLSKEEIYSCDKCEYKSHAKCILALHVRLKHIANPSAAGGLANFTV</sequence>
<accession>A0A226DL31</accession>
<keyword evidence="2" id="KW-1185">Reference proteome</keyword>
<dbReference type="EMBL" id="LNIX01000018">
    <property type="protein sequence ID" value="OXA45377.1"/>
    <property type="molecule type" value="Genomic_DNA"/>
</dbReference>
<proteinExistence type="predicted"/>
<evidence type="ECO:0000313" key="2">
    <source>
        <dbReference type="Proteomes" id="UP000198287"/>
    </source>
</evidence>
<name>A0A226DL31_FOLCA</name>
<organism evidence="1 2">
    <name type="scientific">Folsomia candida</name>
    <name type="common">Springtail</name>
    <dbReference type="NCBI Taxonomy" id="158441"/>
    <lineage>
        <taxon>Eukaryota</taxon>
        <taxon>Metazoa</taxon>
        <taxon>Ecdysozoa</taxon>
        <taxon>Arthropoda</taxon>
        <taxon>Hexapoda</taxon>
        <taxon>Collembola</taxon>
        <taxon>Entomobryomorpha</taxon>
        <taxon>Isotomoidea</taxon>
        <taxon>Isotomidae</taxon>
        <taxon>Proisotominae</taxon>
        <taxon>Folsomia</taxon>
    </lineage>
</organism>
<dbReference type="Proteomes" id="UP000198287">
    <property type="component" value="Unassembled WGS sequence"/>
</dbReference>